<dbReference type="Proteomes" id="UP000319103">
    <property type="component" value="Unassembled WGS sequence"/>
</dbReference>
<organism evidence="2 3">
    <name type="scientific">Kitasatospora acidiphila</name>
    <dbReference type="NCBI Taxonomy" id="2567942"/>
    <lineage>
        <taxon>Bacteria</taxon>
        <taxon>Bacillati</taxon>
        <taxon>Actinomycetota</taxon>
        <taxon>Actinomycetes</taxon>
        <taxon>Kitasatosporales</taxon>
        <taxon>Streptomycetaceae</taxon>
        <taxon>Kitasatospora</taxon>
    </lineage>
</organism>
<feature type="compositionally biased region" description="Polar residues" evidence="1">
    <location>
        <begin position="130"/>
        <end position="145"/>
    </location>
</feature>
<name>A0A540WA13_9ACTN</name>
<dbReference type="EMBL" id="VIGB01000003">
    <property type="protein sequence ID" value="TQF05871.1"/>
    <property type="molecule type" value="Genomic_DNA"/>
</dbReference>
<evidence type="ECO:0000313" key="2">
    <source>
        <dbReference type="EMBL" id="TQF05871.1"/>
    </source>
</evidence>
<accession>A0A540WA13</accession>
<evidence type="ECO:0000256" key="1">
    <source>
        <dbReference type="SAM" id="MobiDB-lite"/>
    </source>
</evidence>
<gene>
    <name evidence="2" type="ORF">E6W39_31110</name>
</gene>
<proteinExistence type="predicted"/>
<keyword evidence="3" id="KW-1185">Reference proteome</keyword>
<evidence type="ECO:0000313" key="3">
    <source>
        <dbReference type="Proteomes" id="UP000319103"/>
    </source>
</evidence>
<sequence length="152" mass="14757">MVGGGAGAGDVGDVGGVFGVDQEYRGVKLRQAVGVCRQVGAQLGAEGAAGCHRHHEHLMRHQGGAIGGGRLQVVLGGGGAGLIASGDEAGGAPLGEAALVLGAVFGSGGRPRSQPRAVGLRKAAAGLPVSSRTPPLPNSATTTPGSNFIYGC</sequence>
<protein>
    <submittedName>
        <fullName evidence="2">Uncharacterized protein</fullName>
    </submittedName>
</protein>
<dbReference type="AlphaFoldDB" id="A0A540WA13"/>
<reference evidence="2 3" key="1">
    <citation type="submission" date="2019-06" db="EMBL/GenBank/DDBJ databases">
        <title>Description of Kitasatospora acidophila sp. nov. isolated from pine grove soil, and reclassification of Streptomyces novaecaesareae to Kitasatospora novaeceasareae comb. nov.</title>
        <authorList>
            <person name="Kim M.J."/>
        </authorList>
    </citation>
    <scope>NUCLEOTIDE SEQUENCE [LARGE SCALE GENOMIC DNA]</scope>
    <source>
        <strain evidence="2 3">MMS16-CNU292</strain>
    </source>
</reference>
<dbReference type="RefSeq" id="WP_141636323.1">
    <property type="nucleotide sequence ID" value="NZ_VIGB01000003.1"/>
</dbReference>
<feature type="region of interest" description="Disordered" evidence="1">
    <location>
        <begin position="125"/>
        <end position="145"/>
    </location>
</feature>
<comment type="caution">
    <text evidence="2">The sequence shown here is derived from an EMBL/GenBank/DDBJ whole genome shotgun (WGS) entry which is preliminary data.</text>
</comment>